<organism evidence="1 2">
    <name type="scientific">Paragonimus skrjabini miyazakii</name>
    <dbReference type="NCBI Taxonomy" id="59628"/>
    <lineage>
        <taxon>Eukaryota</taxon>
        <taxon>Metazoa</taxon>
        <taxon>Spiralia</taxon>
        <taxon>Lophotrochozoa</taxon>
        <taxon>Platyhelminthes</taxon>
        <taxon>Trematoda</taxon>
        <taxon>Digenea</taxon>
        <taxon>Plagiorchiida</taxon>
        <taxon>Troglotremata</taxon>
        <taxon>Troglotrematidae</taxon>
        <taxon>Paragonimus</taxon>
    </lineage>
</organism>
<accession>A0A8S9YWI8</accession>
<dbReference type="EMBL" id="JTDE01002388">
    <property type="protein sequence ID" value="KAF7257433.1"/>
    <property type="molecule type" value="Genomic_DNA"/>
</dbReference>
<comment type="caution">
    <text evidence="1">The sequence shown here is derived from an EMBL/GenBank/DDBJ whole genome shotgun (WGS) entry which is preliminary data.</text>
</comment>
<dbReference type="AlphaFoldDB" id="A0A8S9YWI8"/>
<protein>
    <submittedName>
        <fullName evidence="1">Uncharacterized protein</fullName>
    </submittedName>
</protein>
<name>A0A8S9YWI8_9TREM</name>
<evidence type="ECO:0000313" key="1">
    <source>
        <dbReference type="EMBL" id="KAF7257433.1"/>
    </source>
</evidence>
<keyword evidence="2" id="KW-1185">Reference proteome</keyword>
<reference evidence="1" key="1">
    <citation type="submission" date="2019-07" db="EMBL/GenBank/DDBJ databases">
        <title>Annotation for the trematode Paragonimus miyazaki's.</title>
        <authorList>
            <person name="Choi Y.-J."/>
        </authorList>
    </citation>
    <scope>NUCLEOTIDE SEQUENCE</scope>
    <source>
        <strain evidence="1">Japan</strain>
    </source>
</reference>
<gene>
    <name evidence="1" type="ORF">EG68_04173</name>
</gene>
<dbReference type="Proteomes" id="UP000822476">
    <property type="component" value="Unassembled WGS sequence"/>
</dbReference>
<evidence type="ECO:0000313" key="2">
    <source>
        <dbReference type="Proteomes" id="UP000822476"/>
    </source>
</evidence>
<proteinExistence type="predicted"/>
<sequence length="144" mass="15990">MHHELTHIAGVCLTPAEYLAHTLSHFYRFWTSRQPRIEGKWFYLGRSQRRVHASIYTTRSVSFILGGASPNETARTRHATSIGRPSSDGMVVGGGVVPLSQSDCRSAVEHLCAVWTVFFLALPSDAPCNVICSDSLIEIYDCHI</sequence>